<protein>
    <submittedName>
        <fullName evidence="2">EAL domain-containing protein</fullName>
    </submittedName>
</protein>
<sequence>MERTEGVLVSNAEAVAAKMHALKAAGVGFSLDEFGAGYPSLAYLKRLPLEAFEGLFSGKRL</sequence>
<proteinExistence type="predicted"/>
<feature type="domain" description="EAL" evidence="1">
    <location>
        <begin position="1"/>
        <end position="61"/>
    </location>
</feature>
<keyword evidence="3" id="KW-1185">Reference proteome</keyword>
<evidence type="ECO:0000259" key="1">
    <source>
        <dbReference type="PROSITE" id="PS50883"/>
    </source>
</evidence>
<dbReference type="EMBL" id="JAJIRN010000008">
    <property type="protein sequence ID" value="MCV2370092.1"/>
    <property type="molecule type" value="Genomic_DNA"/>
</dbReference>
<evidence type="ECO:0000313" key="3">
    <source>
        <dbReference type="Proteomes" id="UP001209701"/>
    </source>
</evidence>
<dbReference type="RefSeq" id="WP_263572820.1">
    <property type="nucleotide sequence ID" value="NZ_JAJIRN010000008.1"/>
</dbReference>
<dbReference type="InterPro" id="IPR035919">
    <property type="entry name" value="EAL_sf"/>
</dbReference>
<dbReference type="PANTHER" id="PTHR33121:SF71">
    <property type="entry name" value="OXYGEN SENSOR PROTEIN DOSP"/>
    <property type="match status" value="1"/>
</dbReference>
<reference evidence="2 3" key="1">
    <citation type="submission" date="2021-11" db="EMBL/GenBank/DDBJ databases">
        <authorList>
            <person name="Liang Q."/>
            <person name="Mou H."/>
            <person name="Liu Z."/>
        </authorList>
    </citation>
    <scope>NUCLEOTIDE SEQUENCE [LARGE SCALE GENOMIC DNA]</scope>
    <source>
        <strain evidence="2 3">CHU3</strain>
    </source>
</reference>
<dbReference type="Proteomes" id="UP001209701">
    <property type="component" value="Unassembled WGS sequence"/>
</dbReference>
<dbReference type="InterPro" id="IPR001633">
    <property type="entry name" value="EAL_dom"/>
</dbReference>
<dbReference type="Pfam" id="PF00563">
    <property type="entry name" value="EAL"/>
    <property type="match status" value="1"/>
</dbReference>
<dbReference type="InterPro" id="IPR050706">
    <property type="entry name" value="Cyclic-di-GMP_PDE-like"/>
</dbReference>
<name>A0ABT2YJB4_9BURK</name>
<accession>A0ABT2YJB4</accession>
<dbReference type="PANTHER" id="PTHR33121">
    <property type="entry name" value="CYCLIC DI-GMP PHOSPHODIESTERASE PDEF"/>
    <property type="match status" value="1"/>
</dbReference>
<organism evidence="2 3">
    <name type="scientific">Roseateles oligotrophus</name>
    <dbReference type="NCBI Taxonomy" id="1769250"/>
    <lineage>
        <taxon>Bacteria</taxon>
        <taxon>Pseudomonadati</taxon>
        <taxon>Pseudomonadota</taxon>
        <taxon>Betaproteobacteria</taxon>
        <taxon>Burkholderiales</taxon>
        <taxon>Sphaerotilaceae</taxon>
        <taxon>Roseateles</taxon>
    </lineage>
</organism>
<evidence type="ECO:0000313" key="2">
    <source>
        <dbReference type="EMBL" id="MCV2370092.1"/>
    </source>
</evidence>
<dbReference type="PROSITE" id="PS50883">
    <property type="entry name" value="EAL"/>
    <property type="match status" value="1"/>
</dbReference>
<dbReference type="Gene3D" id="3.20.20.450">
    <property type="entry name" value="EAL domain"/>
    <property type="match status" value="1"/>
</dbReference>
<dbReference type="SUPFAM" id="SSF141868">
    <property type="entry name" value="EAL domain-like"/>
    <property type="match status" value="1"/>
</dbReference>
<comment type="caution">
    <text evidence="2">The sequence shown here is derived from an EMBL/GenBank/DDBJ whole genome shotgun (WGS) entry which is preliminary data.</text>
</comment>
<gene>
    <name evidence="2" type="ORF">LNV07_18575</name>
</gene>